<dbReference type="Gene3D" id="3.90.190.20">
    <property type="entry name" value="Mur ligase, C-terminal domain"/>
    <property type="match status" value="1"/>
</dbReference>
<dbReference type="NCBIfam" id="TIGR01143">
    <property type="entry name" value="murF"/>
    <property type="match status" value="1"/>
</dbReference>
<dbReference type="SUPFAM" id="SSF63418">
    <property type="entry name" value="MurE/MurF N-terminal domain"/>
    <property type="match status" value="1"/>
</dbReference>
<keyword evidence="5 10" id="KW-0067">ATP-binding</keyword>
<evidence type="ECO:0000256" key="1">
    <source>
        <dbReference type="ARBA" id="ARBA00022490"/>
    </source>
</evidence>
<dbReference type="SUPFAM" id="SSF53244">
    <property type="entry name" value="MurD-like peptide ligases, peptide-binding domain"/>
    <property type="match status" value="1"/>
</dbReference>
<dbReference type="InterPro" id="IPR036565">
    <property type="entry name" value="Mur-like_cat_sf"/>
</dbReference>
<evidence type="ECO:0000313" key="16">
    <source>
        <dbReference type="Proteomes" id="UP000324760"/>
    </source>
</evidence>
<dbReference type="KEGG" id="ncu:F0U83_04500"/>
<comment type="catalytic activity">
    <reaction evidence="10 11">
        <text>D-alanyl-D-alanine + UDP-N-acetyl-alpha-D-muramoyl-L-alanyl-gamma-D-glutamyl-meso-2,6-diaminopimelate + ATP = UDP-N-acetyl-alpha-D-muramoyl-L-alanyl-gamma-D-glutamyl-meso-2,6-diaminopimeloyl-D-alanyl-D-alanine + ADP + phosphate + H(+)</text>
        <dbReference type="Rhea" id="RHEA:28374"/>
        <dbReference type="ChEBI" id="CHEBI:15378"/>
        <dbReference type="ChEBI" id="CHEBI:30616"/>
        <dbReference type="ChEBI" id="CHEBI:43474"/>
        <dbReference type="ChEBI" id="CHEBI:57822"/>
        <dbReference type="ChEBI" id="CHEBI:61386"/>
        <dbReference type="ChEBI" id="CHEBI:83905"/>
        <dbReference type="ChEBI" id="CHEBI:456216"/>
        <dbReference type="EC" id="6.3.2.10"/>
    </reaction>
</comment>
<keyword evidence="6 10" id="KW-0133">Cell shape</keyword>
<evidence type="ECO:0000259" key="14">
    <source>
        <dbReference type="Pfam" id="PF08245"/>
    </source>
</evidence>
<evidence type="ECO:0000256" key="4">
    <source>
        <dbReference type="ARBA" id="ARBA00022741"/>
    </source>
</evidence>
<dbReference type="OrthoDB" id="9801978at2"/>
<comment type="subcellular location">
    <subcellularLocation>
        <location evidence="10 11">Cytoplasm</location>
    </subcellularLocation>
</comment>
<keyword evidence="3 10" id="KW-0132">Cell division</keyword>
<dbReference type="GO" id="GO:0005524">
    <property type="term" value="F:ATP binding"/>
    <property type="evidence" value="ECO:0007669"/>
    <property type="project" value="UniProtKB-UniRule"/>
</dbReference>
<reference evidence="15 16" key="1">
    <citation type="journal article" date="2019" name="Biochem. Eng. J.">
        <title>Metabolic engineering of the marine bacteria Neptunomonas concharum for the production of acetoin and meso-2,3-butanediol from acetate.</title>
        <authorList>
            <person name="Li W."/>
            <person name="Pu N."/>
            <person name="Liu C.-X."/>
            <person name="Yuan Q.-P."/>
            <person name="Li Z.-J."/>
        </authorList>
    </citation>
    <scope>NUCLEOTIDE SEQUENCE [LARGE SCALE GENOMIC DNA]</scope>
    <source>
        <strain evidence="15 16">JCM17730</strain>
    </source>
</reference>
<dbReference type="Pfam" id="PF02875">
    <property type="entry name" value="Mur_ligase_C"/>
    <property type="match status" value="1"/>
</dbReference>
<comment type="pathway">
    <text evidence="10 11">Cell wall biogenesis; peptidoglycan biosynthesis.</text>
</comment>
<dbReference type="GO" id="GO:0051301">
    <property type="term" value="P:cell division"/>
    <property type="evidence" value="ECO:0007669"/>
    <property type="project" value="UniProtKB-KW"/>
</dbReference>
<keyword evidence="9 10" id="KW-0961">Cell wall biogenesis/degradation</keyword>
<protein>
    <recommendedName>
        <fullName evidence="10 11">UDP-N-acetylmuramoyl-tripeptide--D-alanyl-D-alanine ligase</fullName>
        <ecNumber evidence="10 11">6.3.2.10</ecNumber>
    </recommendedName>
    <alternativeName>
        <fullName evidence="10">D-alanyl-D-alanine-adding enzyme</fullName>
    </alternativeName>
</protein>
<dbReference type="PANTHER" id="PTHR43024:SF1">
    <property type="entry name" value="UDP-N-ACETYLMURAMOYL-TRIPEPTIDE--D-ALANYL-D-ALANINE LIGASE"/>
    <property type="match status" value="1"/>
</dbReference>
<dbReference type="Proteomes" id="UP000324760">
    <property type="component" value="Chromosome"/>
</dbReference>
<organism evidence="15 16">
    <name type="scientific">Neptunomonas concharum</name>
    <dbReference type="NCBI Taxonomy" id="1031538"/>
    <lineage>
        <taxon>Bacteria</taxon>
        <taxon>Pseudomonadati</taxon>
        <taxon>Pseudomonadota</taxon>
        <taxon>Gammaproteobacteria</taxon>
        <taxon>Oceanospirillales</taxon>
        <taxon>Oceanospirillaceae</taxon>
        <taxon>Neptunomonas</taxon>
    </lineage>
</organism>
<dbReference type="UniPathway" id="UPA00219"/>
<evidence type="ECO:0000256" key="8">
    <source>
        <dbReference type="ARBA" id="ARBA00023306"/>
    </source>
</evidence>
<dbReference type="AlphaFoldDB" id="A0A5P1RFD2"/>
<evidence type="ECO:0000256" key="11">
    <source>
        <dbReference type="RuleBase" id="RU004136"/>
    </source>
</evidence>
<dbReference type="GO" id="GO:0009252">
    <property type="term" value="P:peptidoglycan biosynthetic process"/>
    <property type="evidence" value="ECO:0007669"/>
    <property type="project" value="UniProtKB-UniRule"/>
</dbReference>
<dbReference type="GO" id="GO:0071555">
    <property type="term" value="P:cell wall organization"/>
    <property type="evidence" value="ECO:0007669"/>
    <property type="project" value="UniProtKB-KW"/>
</dbReference>
<feature type="binding site" evidence="10">
    <location>
        <begin position="107"/>
        <end position="113"/>
    </location>
    <ligand>
        <name>ATP</name>
        <dbReference type="ChEBI" id="CHEBI:30616"/>
    </ligand>
</feature>
<dbReference type="InterPro" id="IPR005863">
    <property type="entry name" value="UDP-N-AcMur_synth"/>
</dbReference>
<evidence type="ECO:0000256" key="3">
    <source>
        <dbReference type="ARBA" id="ARBA00022618"/>
    </source>
</evidence>
<evidence type="ECO:0000256" key="7">
    <source>
        <dbReference type="ARBA" id="ARBA00022984"/>
    </source>
</evidence>
<evidence type="ECO:0000256" key="10">
    <source>
        <dbReference type="HAMAP-Rule" id="MF_02019"/>
    </source>
</evidence>
<feature type="domain" description="Mur ligase C-terminal" evidence="13">
    <location>
        <begin position="315"/>
        <end position="438"/>
    </location>
</feature>
<keyword evidence="7 10" id="KW-0573">Peptidoglycan synthesis</keyword>
<proteinExistence type="inferred from homology"/>
<dbReference type="InterPro" id="IPR051046">
    <property type="entry name" value="MurCDEF_CellWall_CoF430Synth"/>
</dbReference>
<keyword evidence="1 10" id="KW-0963">Cytoplasm</keyword>
<sequence>MTSVKLSALNECLNATLINGDALIQGVSTDTRNIHDGDLFIALKGERFDAHDFAAQAIDSGAVALVVDHPIALPIPQLVVDDTRIALGLIGEYNRAFFDGTLIAVTGSSGKTTVKEMLATILSDVGETLFTQGNLNNDIGVPLTLLRLSPEHRYAVIEMGASGPNEIAYSASLSHPDIAMVNNAMGAHLEGFGSLEGVVEAKGEIYDGLTNQGVAIVNADDPHAQRWLDRAKGKSILTFGLAAGADVRAQALYLQTNGCYGFDLTYQNESVAVRLNVLGRHNVCNALAAAAASLSAGLSLSQIASGLAKFSAVKGRMFSTQGVNGALVIDDSYNANPGSVRAAISMLSELKGERALVLGDMGELGADEVSLHQEVGQFAAQMGIEKLFAVGRLSQFTVEAYKQAGGICAEHLGDKSELVSRLQHEAHSAMVILVKGSRSAAMDQVVNCLVGEA</sequence>
<dbReference type="Gene3D" id="3.40.1190.10">
    <property type="entry name" value="Mur-like, catalytic domain"/>
    <property type="match status" value="1"/>
</dbReference>
<dbReference type="HAMAP" id="MF_02019">
    <property type="entry name" value="MurF"/>
    <property type="match status" value="1"/>
</dbReference>
<evidence type="ECO:0000256" key="9">
    <source>
        <dbReference type="ARBA" id="ARBA00023316"/>
    </source>
</evidence>
<dbReference type="EMBL" id="CP043869">
    <property type="protein sequence ID" value="QEQ98327.1"/>
    <property type="molecule type" value="Genomic_DNA"/>
</dbReference>
<dbReference type="EC" id="6.3.2.10" evidence="10 11"/>
<dbReference type="InterPro" id="IPR000713">
    <property type="entry name" value="Mur_ligase_N"/>
</dbReference>
<dbReference type="SUPFAM" id="SSF53623">
    <property type="entry name" value="MurD-like peptide ligases, catalytic domain"/>
    <property type="match status" value="1"/>
</dbReference>
<evidence type="ECO:0000259" key="12">
    <source>
        <dbReference type="Pfam" id="PF01225"/>
    </source>
</evidence>
<accession>A0A5P1RFD2</accession>
<dbReference type="InterPro" id="IPR035911">
    <property type="entry name" value="MurE/MurF_N"/>
</dbReference>
<dbReference type="PANTHER" id="PTHR43024">
    <property type="entry name" value="UDP-N-ACETYLMURAMOYL-TRIPEPTIDE--D-ALANYL-D-ALANINE LIGASE"/>
    <property type="match status" value="1"/>
</dbReference>
<dbReference type="InterPro" id="IPR004101">
    <property type="entry name" value="Mur_ligase_C"/>
</dbReference>
<dbReference type="GO" id="GO:0005737">
    <property type="term" value="C:cytoplasm"/>
    <property type="evidence" value="ECO:0007669"/>
    <property type="project" value="UniProtKB-SubCell"/>
</dbReference>
<keyword evidence="16" id="KW-1185">Reference proteome</keyword>
<feature type="domain" description="Mur ligase central" evidence="14">
    <location>
        <begin position="105"/>
        <end position="292"/>
    </location>
</feature>
<evidence type="ECO:0000256" key="6">
    <source>
        <dbReference type="ARBA" id="ARBA00022960"/>
    </source>
</evidence>
<keyword evidence="2 10" id="KW-0436">Ligase</keyword>
<dbReference type="InterPro" id="IPR036615">
    <property type="entry name" value="Mur_ligase_C_dom_sf"/>
</dbReference>
<keyword evidence="8 10" id="KW-0131">Cell cycle</keyword>
<evidence type="ECO:0000259" key="13">
    <source>
        <dbReference type="Pfam" id="PF02875"/>
    </source>
</evidence>
<comment type="function">
    <text evidence="10 11">Involved in cell wall formation. Catalyzes the final step in the synthesis of UDP-N-acetylmuramoyl-pentapeptide, the precursor of murein.</text>
</comment>
<dbReference type="GO" id="GO:0008766">
    <property type="term" value="F:UDP-N-acetylmuramoylalanyl-D-glutamyl-2,6-diaminopimelate-D-alanyl-D-alanine ligase activity"/>
    <property type="evidence" value="ECO:0007669"/>
    <property type="project" value="RHEA"/>
</dbReference>
<dbReference type="GO" id="GO:0047480">
    <property type="term" value="F:UDP-N-acetylmuramoyl-tripeptide-D-alanyl-D-alanine ligase activity"/>
    <property type="evidence" value="ECO:0007669"/>
    <property type="project" value="UniProtKB-UniRule"/>
</dbReference>
<evidence type="ECO:0000256" key="5">
    <source>
        <dbReference type="ARBA" id="ARBA00022840"/>
    </source>
</evidence>
<gene>
    <name evidence="10 15" type="primary">murF</name>
    <name evidence="15" type="ORF">F0U83_04500</name>
</gene>
<dbReference type="Pfam" id="PF01225">
    <property type="entry name" value="Mur_ligase"/>
    <property type="match status" value="1"/>
</dbReference>
<keyword evidence="4 10" id="KW-0547">Nucleotide-binding</keyword>
<dbReference type="Pfam" id="PF08245">
    <property type="entry name" value="Mur_ligase_M"/>
    <property type="match status" value="1"/>
</dbReference>
<dbReference type="GO" id="GO:0008360">
    <property type="term" value="P:regulation of cell shape"/>
    <property type="evidence" value="ECO:0007669"/>
    <property type="project" value="UniProtKB-KW"/>
</dbReference>
<evidence type="ECO:0000313" key="15">
    <source>
        <dbReference type="EMBL" id="QEQ98327.1"/>
    </source>
</evidence>
<evidence type="ECO:0000256" key="2">
    <source>
        <dbReference type="ARBA" id="ARBA00022598"/>
    </source>
</evidence>
<dbReference type="InterPro" id="IPR013221">
    <property type="entry name" value="Mur_ligase_cen"/>
</dbReference>
<name>A0A5P1RFD2_9GAMM</name>
<comment type="similarity">
    <text evidence="10">Belongs to the MurCDEF family. MurF subfamily.</text>
</comment>
<dbReference type="Gene3D" id="3.40.1390.10">
    <property type="entry name" value="MurE/MurF, N-terminal domain"/>
    <property type="match status" value="1"/>
</dbReference>
<feature type="domain" description="Mur ligase N-terminal catalytic" evidence="12">
    <location>
        <begin position="24"/>
        <end position="73"/>
    </location>
</feature>